<dbReference type="KEGG" id="taci:TDSAC_1467"/>
<evidence type="ECO:0000313" key="2">
    <source>
        <dbReference type="Proteomes" id="UP000244792"/>
    </source>
</evidence>
<reference evidence="1 2" key="1">
    <citation type="submission" date="2017-04" db="EMBL/GenBank/DDBJ databases">
        <title>Genomic insights into metabolism of Thermodesulfobium acidiphilum.</title>
        <authorList>
            <person name="Toshchakov S.V."/>
            <person name="Frolov E.N."/>
            <person name="Kublanov I.V."/>
            <person name="Samarov N.I."/>
            <person name="Novikov A."/>
            <person name="Lebedinsky A.V."/>
            <person name="Bonch-Osmolovskaya E.A."/>
            <person name="Chernyh N.A."/>
        </authorList>
    </citation>
    <scope>NUCLEOTIDE SEQUENCE [LARGE SCALE GENOMIC DNA]</scope>
    <source>
        <strain evidence="1 2">3127-1</strain>
    </source>
</reference>
<organism evidence="1 2">
    <name type="scientific">Thermodesulfobium acidiphilum</name>
    <dbReference type="NCBI Taxonomy" id="1794699"/>
    <lineage>
        <taxon>Bacteria</taxon>
        <taxon>Pseudomonadati</taxon>
        <taxon>Thermodesulfobiota</taxon>
        <taxon>Thermodesulfobiia</taxon>
        <taxon>Thermodesulfobiales</taxon>
        <taxon>Thermodesulfobiaceae</taxon>
        <taxon>Thermodesulfobium</taxon>
    </lineage>
</organism>
<dbReference type="OrthoDB" id="5432020at2"/>
<gene>
    <name evidence="1" type="ORF">TDSAC_1467</name>
</gene>
<sequence>MLYQIALHVKSCDTYRLGIAIEQVERLYQKVSKGSISVIFLFTFEGIDLFYKHKISEDLIRKMEDLSTYGVKFKLVLPGDGKVKFDEYPFLDVIDAGLIELVKLYRAGYLYISI</sequence>
<name>A0A2R4W1Y4_THEAF</name>
<keyword evidence="2" id="KW-1185">Reference proteome</keyword>
<dbReference type="EMBL" id="CP020921">
    <property type="protein sequence ID" value="AWB10807.1"/>
    <property type="molecule type" value="Genomic_DNA"/>
</dbReference>
<evidence type="ECO:0000313" key="1">
    <source>
        <dbReference type="EMBL" id="AWB10807.1"/>
    </source>
</evidence>
<dbReference type="RefSeq" id="WP_108309583.1">
    <property type="nucleotide sequence ID" value="NZ_CP020921.1"/>
</dbReference>
<dbReference type="Proteomes" id="UP000244792">
    <property type="component" value="Chromosome"/>
</dbReference>
<accession>A0A2R4W1Y4</accession>
<dbReference type="AlphaFoldDB" id="A0A2R4W1Y4"/>
<proteinExistence type="predicted"/>
<protein>
    <submittedName>
        <fullName evidence="1">Intracellular sulfur oxidation protein, DsrE/DsrF family</fullName>
    </submittedName>
</protein>
<dbReference type="Gene3D" id="3.40.1260.10">
    <property type="entry name" value="DsrEFH-like"/>
    <property type="match status" value="1"/>
</dbReference>
<dbReference type="SUPFAM" id="SSF75169">
    <property type="entry name" value="DsrEFH-like"/>
    <property type="match status" value="1"/>
</dbReference>
<dbReference type="InterPro" id="IPR027396">
    <property type="entry name" value="DsrEFH-like"/>
</dbReference>